<dbReference type="SUPFAM" id="SSF57535">
    <property type="entry name" value="Complement control module/SCR domain"/>
    <property type="match status" value="1"/>
</dbReference>
<accession>A0A1I8F4K1</accession>
<dbReference type="Pfam" id="PF00084">
    <property type="entry name" value="Sushi"/>
    <property type="match status" value="1"/>
</dbReference>
<protein>
    <submittedName>
        <fullName evidence="4">Sushi domain-containing protein</fullName>
    </submittedName>
</protein>
<keyword evidence="3" id="KW-1185">Reference proteome</keyword>
<organism evidence="3 4">
    <name type="scientific">Macrostomum lignano</name>
    <dbReference type="NCBI Taxonomy" id="282301"/>
    <lineage>
        <taxon>Eukaryota</taxon>
        <taxon>Metazoa</taxon>
        <taxon>Spiralia</taxon>
        <taxon>Lophotrochozoa</taxon>
        <taxon>Platyhelminthes</taxon>
        <taxon>Rhabditophora</taxon>
        <taxon>Macrostomorpha</taxon>
        <taxon>Macrostomida</taxon>
        <taxon>Macrostomidae</taxon>
        <taxon>Macrostomum</taxon>
    </lineage>
</organism>
<dbReference type="WBParaSite" id="maker-unitig_18079-snap-gene-0.1-mRNA-1">
    <property type="protein sequence ID" value="maker-unitig_18079-snap-gene-0.1-mRNA-1"/>
    <property type="gene ID" value="maker-unitig_18079-snap-gene-0.1"/>
</dbReference>
<dbReference type="AlphaFoldDB" id="A0A1I8F4K1"/>
<reference evidence="4" key="1">
    <citation type="submission" date="2016-11" db="UniProtKB">
        <authorList>
            <consortium name="WormBaseParasite"/>
        </authorList>
    </citation>
    <scope>IDENTIFICATION</scope>
</reference>
<keyword evidence="1" id="KW-1015">Disulfide bond</keyword>
<evidence type="ECO:0000313" key="4">
    <source>
        <dbReference type="WBParaSite" id="maker-unitig_18079-snap-gene-0.1-mRNA-1"/>
    </source>
</evidence>
<dbReference type="Gene3D" id="2.10.70.10">
    <property type="entry name" value="Complement Module, domain 1"/>
    <property type="match status" value="1"/>
</dbReference>
<dbReference type="InterPro" id="IPR000436">
    <property type="entry name" value="Sushi_SCR_CCP_dom"/>
</dbReference>
<dbReference type="Proteomes" id="UP000095280">
    <property type="component" value="Unplaced"/>
</dbReference>
<evidence type="ECO:0000256" key="1">
    <source>
        <dbReference type="ARBA" id="ARBA00023157"/>
    </source>
</evidence>
<sequence length="149" mass="16602">MVSALTILNERFERDTSRNSHYTLGCEGLAEVPNGNKTRAISGNENRVGQTVTYTCNSGYRLIGSSIGHPATLLLRPGRRSSTHHFAIAAPDVRKIDLLRREMFSYTCAPGYTAAAAWPRRDRRLLKWTMEIFKILTCSLINCGDPGTQ</sequence>
<proteinExistence type="predicted"/>
<feature type="domain" description="Sushi" evidence="2">
    <location>
        <begin position="29"/>
        <end position="65"/>
    </location>
</feature>
<evidence type="ECO:0000313" key="3">
    <source>
        <dbReference type="Proteomes" id="UP000095280"/>
    </source>
</evidence>
<name>A0A1I8F4K1_9PLAT</name>
<dbReference type="InterPro" id="IPR035976">
    <property type="entry name" value="Sushi/SCR/CCP_sf"/>
</dbReference>
<evidence type="ECO:0000259" key="2">
    <source>
        <dbReference type="Pfam" id="PF00084"/>
    </source>
</evidence>
<dbReference type="CDD" id="cd00033">
    <property type="entry name" value="CCP"/>
    <property type="match status" value="1"/>
</dbReference>